<accession>A0A383URB7</accession>
<keyword evidence="1" id="KW-0732">Signal</keyword>
<evidence type="ECO:0000256" key="1">
    <source>
        <dbReference type="SAM" id="SignalP"/>
    </source>
</evidence>
<organism evidence="2 3">
    <name type="scientific">Blumeria hordei</name>
    <name type="common">Barley powdery mildew</name>
    <name type="synonym">Blumeria graminis f. sp. hordei</name>
    <dbReference type="NCBI Taxonomy" id="2867405"/>
    <lineage>
        <taxon>Eukaryota</taxon>
        <taxon>Fungi</taxon>
        <taxon>Dikarya</taxon>
        <taxon>Ascomycota</taxon>
        <taxon>Pezizomycotina</taxon>
        <taxon>Leotiomycetes</taxon>
        <taxon>Erysiphales</taxon>
        <taxon>Erysiphaceae</taxon>
        <taxon>Blumeria</taxon>
    </lineage>
</organism>
<dbReference type="AlphaFoldDB" id="A0A383URB7"/>
<proteinExistence type="predicted"/>
<sequence>MRFLPVTPLFLLFSSFTSSIVHVVAQVKPINCAGYLYHDERIAKVYVKAKNAMENWESTENQKTAHKHPFESYWHRIHGTRAEKEKYTSRAVIVPLHGKLHFGSEAYIVMDKATGGWVAKNFVIFGQDKRFHDCYAVYVTKEGKEIDGMARMLSFLENQEHAKL</sequence>
<dbReference type="Proteomes" id="UP000275772">
    <property type="component" value="Unassembled WGS sequence"/>
</dbReference>
<name>A0A383URB7_BLUHO</name>
<protein>
    <submittedName>
        <fullName evidence="2">Uncharacterized protein</fullName>
    </submittedName>
</protein>
<evidence type="ECO:0000313" key="3">
    <source>
        <dbReference type="Proteomes" id="UP000275772"/>
    </source>
</evidence>
<dbReference type="EMBL" id="UNSH01000041">
    <property type="protein sequence ID" value="SZF01802.1"/>
    <property type="molecule type" value="Genomic_DNA"/>
</dbReference>
<gene>
    <name evidence="2" type="ORF">BLGHR1_12573</name>
</gene>
<feature type="chain" id="PRO_5016971166" evidence="1">
    <location>
        <begin position="20"/>
        <end position="164"/>
    </location>
</feature>
<evidence type="ECO:0000313" key="2">
    <source>
        <dbReference type="EMBL" id="SZF01802.1"/>
    </source>
</evidence>
<feature type="signal peptide" evidence="1">
    <location>
        <begin position="1"/>
        <end position="19"/>
    </location>
</feature>
<dbReference type="VEuPathDB" id="FungiDB:BLGHR1_12573"/>
<reference evidence="2 3" key="1">
    <citation type="submission" date="2017-11" db="EMBL/GenBank/DDBJ databases">
        <authorList>
            <person name="Kracher B."/>
        </authorList>
    </citation>
    <scope>NUCLEOTIDE SEQUENCE [LARGE SCALE GENOMIC DNA]</scope>
    <source>
        <strain evidence="2 3">RACE1</strain>
    </source>
</reference>